<dbReference type="PATRIC" id="fig|1588748.3.peg.1005"/>
<keyword evidence="2" id="KW-0694">RNA-binding</keyword>
<evidence type="ECO:0000313" key="4">
    <source>
        <dbReference type="Proteomes" id="UP000070160"/>
    </source>
</evidence>
<dbReference type="HAMAP" id="MF_01539">
    <property type="entry name" value="TmcAL"/>
    <property type="match status" value="1"/>
</dbReference>
<reference evidence="4" key="1">
    <citation type="submission" date="2016-01" db="EMBL/GenBank/DDBJ databases">
        <authorList>
            <person name="Mitreva M."/>
            <person name="Pepin K.H."/>
            <person name="Mihindukulasuriya K.A."/>
            <person name="Fulton R."/>
            <person name="Fronick C."/>
            <person name="O'Laughlin M."/>
            <person name="Miner T."/>
            <person name="Herter B."/>
            <person name="Rosa B.A."/>
            <person name="Cordes M."/>
            <person name="Tomlinson C."/>
            <person name="Wollam A."/>
            <person name="Palsikar V.B."/>
            <person name="Mardis E.R."/>
            <person name="Wilson R.K."/>
        </authorList>
    </citation>
    <scope>NUCLEOTIDE SEQUENCE [LARGE SCALE GENOMIC DNA]</scope>
    <source>
        <strain evidence="4">KA00182</strain>
    </source>
</reference>
<dbReference type="GO" id="GO:0005737">
    <property type="term" value="C:cytoplasm"/>
    <property type="evidence" value="ECO:0007669"/>
    <property type="project" value="UniProtKB-SubCell"/>
</dbReference>
<feature type="binding site" evidence="2">
    <location>
        <position position="102"/>
    </location>
    <ligand>
        <name>ATP</name>
        <dbReference type="ChEBI" id="CHEBI:30616"/>
    </ligand>
</feature>
<proteinExistence type="inferred from homology"/>
<dbReference type="Proteomes" id="UP000070160">
    <property type="component" value="Unassembled WGS sequence"/>
</dbReference>
<dbReference type="PANTHER" id="PTHR37825">
    <property type="entry name" value="TRNA(MET) CYTIDINE ACETATE LIGASE"/>
    <property type="match status" value="1"/>
</dbReference>
<comment type="function">
    <text evidence="2">Catalyzes the formation of N(4)-acetylcytidine (ac(4)C) at the wobble position of elongator tRNA(Met), using acetate and ATP as substrates. First activates an acetate ion to form acetyladenylate (Ac-AMP) and then transfers the acetyl group to tRNA to form ac(4)C34.</text>
</comment>
<comment type="caution">
    <text evidence="2">Lacks conserved residue(s) required for the propagation of feature annotation.</text>
</comment>
<keyword evidence="2" id="KW-0547">Nucleotide-binding</keyword>
<dbReference type="GO" id="GO:0000049">
    <property type="term" value="F:tRNA binding"/>
    <property type="evidence" value="ECO:0007669"/>
    <property type="project" value="UniProtKB-KW"/>
</dbReference>
<dbReference type="InterPro" id="IPR008513">
    <property type="entry name" value="tRNA(Met)_cyd_acetate_ligase"/>
</dbReference>
<keyword evidence="4" id="KW-1185">Reference proteome</keyword>
<dbReference type="AlphaFoldDB" id="A0A134CEI0"/>
<comment type="catalytic activity">
    <reaction evidence="2">
        <text>cytidine(34) in elongator tRNA(Met) + acetate + ATP = N(4)-acetylcytidine(34) in elongator tRNA(Met) + AMP + diphosphate</text>
        <dbReference type="Rhea" id="RHEA:58144"/>
        <dbReference type="Rhea" id="RHEA-COMP:10693"/>
        <dbReference type="Rhea" id="RHEA-COMP:10694"/>
        <dbReference type="ChEBI" id="CHEBI:30089"/>
        <dbReference type="ChEBI" id="CHEBI:30616"/>
        <dbReference type="ChEBI" id="CHEBI:33019"/>
        <dbReference type="ChEBI" id="CHEBI:74900"/>
        <dbReference type="ChEBI" id="CHEBI:82748"/>
        <dbReference type="ChEBI" id="CHEBI:456215"/>
    </reaction>
</comment>
<feature type="binding site" evidence="2">
    <location>
        <position position="157"/>
    </location>
    <ligand>
        <name>ATP</name>
        <dbReference type="ChEBI" id="CHEBI:30616"/>
    </ligand>
</feature>
<dbReference type="Gene3D" id="3.40.50.620">
    <property type="entry name" value="HUPs"/>
    <property type="match status" value="1"/>
</dbReference>
<dbReference type="GO" id="GO:0016879">
    <property type="term" value="F:ligase activity, forming carbon-nitrogen bonds"/>
    <property type="evidence" value="ECO:0007669"/>
    <property type="project" value="UniProtKB-UniRule"/>
</dbReference>
<organism evidence="3 4">
    <name type="scientific">Megasphaera hutchinsoni</name>
    <dbReference type="NCBI Taxonomy" id="1588748"/>
    <lineage>
        <taxon>Bacteria</taxon>
        <taxon>Bacillati</taxon>
        <taxon>Bacillota</taxon>
        <taxon>Negativicutes</taxon>
        <taxon>Veillonellales</taxon>
        <taxon>Veillonellaceae</taxon>
        <taxon>Megasphaera</taxon>
    </lineage>
</organism>
<dbReference type="EMBL" id="LSDT01000044">
    <property type="protein sequence ID" value="KXB90623.1"/>
    <property type="molecule type" value="Genomic_DNA"/>
</dbReference>
<evidence type="ECO:0000256" key="1">
    <source>
        <dbReference type="ARBA" id="ARBA00022694"/>
    </source>
</evidence>
<comment type="caution">
    <text evidence="3">The sequence shown here is derived from an EMBL/GenBank/DDBJ whole genome shotgun (WGS) entry which is preliminary data.</text>
</comment>
<evidence type="ECO:0000313" key="3">
    <source>
        <dbReference type="EMBL" id="KXB90623.1"/>
    </source>
</evidence>
<comment type="subcellular location">
    <subcellularLocation>
        <location evidence="2">Cytoplasm</location>
    </subcellularLocation>
</comment>
<sequence>MKPIAIIAEFNPFHQGHDFLLTTLRSHVTTTTPLIIILSGSFVQRGEPALFTKWRRAAWAIQSGADVVLELPTVYALSAAPAFAAGAVRLAALIGCQQLAFGSEIGTAHDFYEIYQKRKKIEQVPFSPGNYTYGQYITNQLRPLLTPTQQKMLGSPNALLGIEYEAARSTYASKMELYPILRSNRHDSMTIEKGFASGSLLRKAFQKNDTAFLHAYLPPIVKNDLNDIRSQGEYTDYTRYGDFILYALRQQSLDTLRTLPAFSEGLEQRFLHIVSHSSTWHDALCKLKTRRYSYRRLCRMGSYIVLHPAASLFQQAYKEGPPYARILGLSPVGRKFIKQSSAVIPYVSKIPPFLKQASLYAKEMMSLDMQATDLQHLSFVGSPFHTGNIDFYHPPYILPD</sequence>
<keyword evidence="2" id="KW-0963">Cytoplasm</keyword>
<dbReference type="GO" id="GO:0005524">
    <property type="term" value="F:ATP binding"/>
    <property type="evidence" value="ECO:0007669"/>
    <property type="project" value="UniProtKB-KW"/>
</dbReference>
<comment type="similarity">
    <text evidence="2">Belongs to the TmcAL family.</text>
</comment>
<accession>A0A134CEI0</accession>
<keyword evidence="1 2" id="KW-0819">tRNA processing</keyword>
<gene>
    <name evidence="2" type="primary">tmcAL</name>
    <name evidence="3" type="ORF">HMPREF3182_01046</name>
</gene>
<dbReference type="EC" id="6.3.4.-" evidence="2"/>
<keyword evidence="2" id="KW-0067">ATP-binding</keyword>
<feature type="binding site" evidence="2">
    <location>
        <position position="182"/>
    </location>
    <ligand>
        <name>ATP</name>
        <dbReference type="ChEBI" id="CHEBI:30616"/>
    </ligand>
</feature>
<name>A0A134CEI0_9FIRM</name>
<dbReference type="RefSeq" id="WP_062485813.1">
    <property type="nucleotide sequence ID" value="NZ_KQ960952.1"/>
</dbReference>
<keyword evidence="2" id="KW-0436">Ligase</keyword>
<protein>
    <recommendedName>
        <fullName evidence="2">tRNA(Met) cytidine acetate ligase</fullName>
        <ecNumber evidence="2">6.3.4.-</ecNumber>
    </recommendedName>
</protein>
<dbReference type="PANTHER" id="PTHR37825:SF1">
    <property type="entry name" value="TRNA(MET) CYTIDINE ACETATE LIGASE"/>
    <property type="match status" value="1"/>
</dbReference>
<evidence type="ECO:0000256" key="2">
    <source>
        <dbReference type="HAMAP-Rule" id="MF_01539"/>
    </source>
</evidence>
<dbReference type="InterPro" id="IPR014729">
    <property type="entry name" value="Rossmann-like_a/b/a_fold"/>
</dbReference>
<keyword evidence="2" id="KW-0820">tRNA-binding</keyword>
<dbReference type="GO" id="GO:0006400">
    <property type="term" value="P:tRNA modification"/>
    <property type="evidence" value="ECO:0007669"/>
    <property type="project" value="UniProtKB-UniRule"/>
</dbReference>
<dbReference type="STRING" id="1588748.HMPREF3182_01046"/>
<feature type="binding site" evidence="2">
    <location>
        <begin position="7"/>
        <end position="20"/>
    </location>
    <ligand>
        <name>ATP</name>
        <dbReference type="ChEBI" id="CHEBI:30616"/>
    </ligand>
</feature>
<dbReference type="Pfam" id="PF05636">
    <property type="entry name" value="HIGH_NTase1"/>
    <property type="match status" value="1"/>
</dbReference>
<dbReference type="SUPFAM" id="SSF52374">
    <property type="entry name" value="Nucleotidylyl transferase"/>
    <property type="match status" value="1"/>
</dbReference>